<dbReference type="Proteomes" id="UP001053296">
    <property type="component" value="Chromosome"/>
</dbReference>
<evidence type="ECO:0000256" key="2">
    <source>
        <dbReference type="ARBA" id="ARBA00007358"/>
    </source>
</evidence>
<evidence type="ECO:0000256" key="3">
    <source>
        <dbReference type="ARBA" id="ARBA00023002"/>
    </source>
</evidence>
<comment type="cofactor">
    <cofactor evidence="1">
        <name>Fe cation</name>
        <dbReference type="ChEBI" id="CHEBI:24875"/>
    </cofactor>
</comment>
<dbReference type="PROSITE" id="PS00060">
    <property type="entry name" value="ADH_IRON_2"/>
    <property type="match status" value="1"/>
</dbReference>
<organism evidence="7 8">
    <name type="scientific">Pseudodesulfovibrio sediminis</name>
    <dbReference type="NCBI Taxonomy" id="2810563"/>
    <lineage>
        <taxon>Bacteria</taxon>
        <taxon>Pseudomonadati</taxon>
        <taxon>Thermodesulfobacteriota</taxon>
        <taxon>Desulfovibrionia</taxon>
        <taxon>Desulfovibrionales</taxon>
        <taxon>Desulfovibrionaceae</taxon>
    </lineage>
</organism>
<comment type="similarity">
    <text evidence="2">Belongs to the iron-containing alcohol dehydrogenase family.</text>
</comment>
<evidence type="ECO:0000256" key="4">
    <source>
        <dbReference type="ARBA" id="ARBA00023027"/>
    </source>
</evidence>
<dbReference type="InterPro" id="IPR039697">
    <property type="entry name" value="Alcohol_dehydrogenase_Fe"/>
</dbReference>
<protein>
    <submittedName>
        <fullName evidence="7">Alcohol dehydrogenase</fullName>
    </submittedName>
</protein>
<sequence length="389" mass="41339">MDTAYISKLRKFVAPEFIFGADASMLAGQFAANLSVSKALVVTDSTLMSLDFSDRILDTLKSEGITCVMFSDVSPNPREDEVMAGAALFDKEGCDALIAIGGGSPMDCAKAIGIVCTNKRHVLEFEGVDKVDRPGPPLICIPTTAGSAADVSQFCIITALDRKAKIAIVSKSALPDVALIDPVLTMSMDRNLTAYTGLDALTHATEAYVSNASSAITDLNALEAVRMTKRHLVTAVNEPDNLLARSGMMLASTYAGLAFSNAILGAVHAMAHSLGGLLDLPHGLCNAILLEHVIRYNFSAAPEKYRKLGIALDADIPKDLPLDEMCERVVGAYTSFKQSVGVQSSLCDLGVTKADFPLLAEHAMADACMLTNPKELSVQEITEIFKNAC</sequence>
<gene>
    <name evidence="7" type="ORF">PSDVSF_27290</name>
</gene>
<dbReference type="SUPFAM" id="SSF56796">
    <property type="entry name" value="Dehydroquinate synthase-like"/>
    <property type="match status" value="1"/>
</dbReference>
<dbReference type="Gene3D" id="3.40.50.1970">
    <property type="match status" value="1"/>
</dbReference>
<keyword evidence="3" id="KW-0560">Oxidoreductase</keyword>
<keyword evidence="8" id="KW-1185">Reference proteome</keyword>
<evidence type="ECO:0000256" key="1">
    <source>
        <dbReference type="ARBA" id="ARBA00001962"/>
    </source>
</evidence>
<dbReference type="EMBL" id="AP024485">
    <property type="protein sequence ID" value="BCS89487.1"/>
    <property type="molecule type" value="Genomic_DNA"/>
</dbReference>
<evidence type="ECO:0000259" key="6">
    <source>
        <dbReference type="Pfam" id="PF25137"/>
    </source>
</evidence>
<keyword evidence="4" id="KW-0520">NAD</keyword>
<dbReference type="InterPro" id="IPR001670">
    <property type="entry name" value="ADH_Fe/GldA"/>
</dbReference>
<accession>A0ABN6ET25</accession>
<feature type="domain" description="Fe-containing alcohol dehydrogenase-like C-terminal" evidence="6">
    <location>
        <begin position="193"/>
        <end position="388"/>
    </location>
</feature>
<proteinExistence type="inferred from homology"/>
<evidence type="ECO:0000313" key="8">
    <source>
        <dbReference type="Proteomes" id="UP001053296"/>
    </source>
</evidence>
<dbReference type="RefSeq" id="WP_229591458.1">
    <property type="nucleotide sequence ID" value="NZ_AP024485.1"/>
</dbReference>
<dbReference type="Pfam" id="PF00465">
    <property type="entry name" value="Fe-ADH"/>
    <property type="match status" value="1"/>
</dbReference>
<dbReference type="InterPro" id="IPR018211">
    <property type="entry name" value="ADH_Fe_CS"/>
</dbReference>
<dbReference type="InterPro" id="IPR056798">
    <property type="entry name" value="ADH_Fe_C"/>
</dbReference>
<dbReference type="Pfam" id="PF25137">
    <property type="entry name" value="ADH_Fe_C"/>
    <property type="match status" value="1"/>
</dbReference>
<reference evidence="7" key="1">
    <citation type="journal article" date="2022" name="Arch. Microbiol.">
        <title>Pseudodesulfovibrio sediminis sp. nov., a mesophilic and neutrophilic sulfate-reducing bacterium isolated from sediment of a brackish lake.</title>
        <authorList>
            <person name="Takahashi A."/>
            <person name="Kojima H."/>
            <person name="Watanabe M."/>
            <person name="Fukui M."/>
        </authorList>
    </citation>
    <scope>NUCLEOTIDE SEQUENCE</scope>
    <source>
        <strain evidence="7">SF6</strain>
    </source>
</reference>
<dbReference type="PANTHER" id="PTHR11496">
    <property type="entry name" value="ALCOHOL DEHYDROGENASE"/>
    <property type="match status" value="1"/>
</dbReference>
<dbReference type="CDD" id="cd17814">
    <property type="entry name" value="Fe-ADH-like"/>
    <property type="match status" value="1"/>
</dbReference>
<evidence type="ECO:0000313" key="7">
    <source>
        <dbReference type="EMBL" id="BCS89487.1"/>
    </source>
</evidence>
<feature type="domain" description="Alcohol dehydrogenase iron-type/glycerol dehydrogenase GldA" evidence="5">
    <location>
        <begin position="16"/>
        <end position="182"/>
    </location>
</feature>
<dbReference type="PANTHER" id="PTHR11496:SF102">
    <property type="entry name" value="ALCOHOL DEHYDROGENASE 4"/>
    <property type="match status" value="1"/>
</dbReference>
<dbReference type="NCBIfam" id="NF041833">
    <property type="entry name" value="Fe_ADH_ErcA"/>
    <property type="match status" value="1"/>
</dbReference>
<dbReference type="Gene3D" id="1.20.1090.10">
    <property type="entry name" value="Dehydroquinate synthase-like - alpha domain"/>
    <property type="match status" value="1"/>
</dbReference>
<evidence type="ECO:0000259" key="5">
    <source>
        <dbReference type="Pfam" id="PF00465"/>
    </source>
</evidence>
<name>A0ABN6ET25_9BACT</name>